<name>A0AA45C6L4_9BACT</name>
<keyword evidence="8" id="KW-1185">Reference proteome</keyword>
<dbReference type="FunFam" id="3.40.350.10:FF:000003">
    <property type="entry name" value="Xaa-pro aminopeptidase P"/>
    <property type="match status" value="1"/>
</dbReference>
<keyword evidence="3" id="KW-0378">Hydrolase</keyword>
<keyword evidence="2" id="KW-0479">Metal-binding</keyword>
<dbReference type="Pfam" id="PF01321">
    <property type="entry name" value="Creatinase_N"/>
    <property type="match status" value="1"/>
</dbReference>
<dbReference type="Pfam" id="PF16188">
    <property type="entry name" value="Peptidase_M24_C"/>
    <property type="match status" value="1"/>
</dbReference>
<evidence type="ECO:0000259" key="4">
    <source>
        <dbReference type="Pfam" id="PF00557"/>
    </source>
</evidence>
<evidence type="ECO:0000256" key="1">
    <source>
        <dbReference type="ARBA" id="ARBA00008766"/>
    </source>
</evidence>
<evidence type="ECO:0000313" key="7">
    <source>
        <dbReference type="EMBL" id="PWJ92180.1"/>
    </source>
</evidence>
<evidence type="ECO:0000313" key="8">
    <source>
        <dbReference type="Proteomes" id="UP000245921"/>
    </source>
</evidence>
<dbReference type="EMBL" id="QGGI01000009">
    <property type="protein sequence ID" value="PWJ92180.1"/>
    <property type="molecule type" value="Genomic_DNA"/>
</dbReference>
<dbReference type="GO" id="GO:0005737">
    <property type="term" value="C:cytoplasm"/>
    <property type="evidence" value="ECO:0007669"/>
    <property type="project" value="UniProtKB-ARBA"/>
</dbReference>
<sequence length="589" mass="68930">MIKERLKNIRKLMQENEISAYIVPSFDAHKSEYVAEYWKCREFITGFTGSAGTAVILKEKAGLWTDGRYFIQAEKQLKNSTIELFKMGEPDTPDFKEWIFDNLEENSKIGFDGRTFSLNEIRELKNILDKKNIELIYDIDLIDKIWNDRPIIPNDHIMDHDIKFAGKSRTEKKKEVLAELKKRECDSLLLSSLDDIAWLLNLRGHDVNNNPVFYSYCFLNKDSTILFVDKEKISNELIEKLEYDGIKIDDYIKIFDFVKNLKSKKIFIDPDKTSYLLYMSINKNIKLLEDINITTLMKSKKNEIEINNLKKSHIRDGIYMVKFLKWIDESEKTELDEIKAQEKLINLRSKDKYSKGSSFDYISAYKENAAMMHYKATKNSNKKFENKGFYLLDSGEQYLDGTTDITRTIKIGELTETEKRDYTLVLKAMINLSMGKFLYGCTGTNLDILARRPIWEYGLDYKCGTGHGIGFFLNVHEGPHGIRTQYNKYKLEDGMIVTNEPGIYIKDSHGIRIENTLLVKKSEKTEFGQFMEFETITVCPIDTRPIIKELMSKEEIKWLNDFHKNVYDKLEEFLTEDEKEWLKNATNPL</sequence>
<proteinExistence type="inferred from homology"/>
<comment type="similarity">
    <text evidence="1">Belongs to the peptidase M24B family.</text>
</comment>
<dbReference type="GO" id="GO:0046872">
    <property type="term" value="F:metal ion binding"/>
    <property type="evidence" value="ECO:0007669"/>
    <property type="project" value="UniProtKB-KW"/>
</dbReference>
<protein>
    <submittedName>
        <fullName evidence="7">Xaa-Pro aminopeptidase</fullName>
    </submittedName>
</protein>
<keyword evidence="7" id="KW-0645">Protease</keyword>
<dbReference type="PANTHER" id="PTHR43763">
    <property type="entry name" value="XAA-PRO AMINOPEPTIDASE 1"/>
    <property type="match status" value="1"/>
</dbReference>
<evidence type="ECO:0000259" key="6">
    <source>
        <dbReference type="Pfam" id="PF16188"/>
    </source>
</evidence>
<dbReference type="InterPro" id="IPR032416">
    <property type="entry name" value="Peptidase_M24_C"/>
</dbReference>
<dbReference type="InterPro" id="IPR029149">
    <property type="entry name" value="Creatin/AminoP/Spt16_N"/>
</dbReference>
<feature type="domain" description="Peptidase M24 C-terminal" evidence="6">
    <location>
        <begin position="529"/>
        <end position="589"/>
    </location>
</feature>
<dbReference type="Pfam" id="PF16189">
    <property type="entry name" value="Creatinase_N_2"/>
    <property type="match status" value="1"/>
</dbReference>
<comment type="caution">
    <text evidence="7">The sequence shown here is derived from an EMBL/GenBank/DDBJ whole genome shotgun (WGS) entry which is preliminary data.</text>
</comment>
<dbReference type="InterPro" id="IPR000994">
    <property type="entry name" value="Pept_M24"/>
</dbReference>
<dbReference type="Gene3D" id="3.40.350.10">
    <property type="entry name" value="Creatinase/prolidase N-terminal domain"/>
    <property type="match status" value="2"/>
</dbReference>
<dbReference type="Gene3D" id="3.90.230.10">
    <property type="entry name" value="Creatinase/methionine aminopeptidase superfamily"/>
    <property type="match status" value="1"/>
</dbReference>
<organism evidence="7 8">
    <name type="scientific">Oceanotoga teriensis</name>
    <dbReference type="NCBI Taxonomy" id="515440"/>
    <lineage>
        <taxon>Bacteria</taxon>
        <taxon>Thermotogati</taxon>
        <taxon>Thermotogota</taxon>
        <taxon>Thermotogae</taxon>
        <taxon>Petrotogales</taxon>
        <taxon>Petrotogaceae</taxon>
        <taxon>Oceanotoga</taxon>
    </lineage>
</organism>
<dbReference type="AlphaFoldDB" id="A0AA45C6L4"/>
<dbReference type="Proteomes" id="UP000245921">
    <property type="component" value="Unassembled WGS sequence"/>
</dbReference>
<accession>A0AA45C6L4</accession>
<dbReference type="SUPFAM" id="SSF53092">
    <property type="entry name" value="Creatinase/prolidase N-terminal domain"/>
    <property type="match status" value="1"/>
</dbReference>
<gene>
    <name evidence="7" type="ORF">C7380_10963</name>
</gene>
<evidence type="ECO:0000259" key="5">
    <source>
        <dbReference type="Pfam" id="PF01321"/>
    </source>
</evidence>
<feature type="domain" description="Peptidase M24" evidence="4">
    <location>
        <begin position="308"/>
        <end position="520"/>
    </location>
</feature>
<dbReference type="FunFam" id="3.90.230.10:FF:000009">
    <property type="entry name" value="xaa-Pro aminopeptidase 2"/>
    <property type="match status" value="1"/>
</dbReference>
<dbReference type="CDD" id="cd01085">
    <property type="entry name" value="APP"/>
    <property type="match status" value="1"/>
</dbReference>
<dbReference type="GO" id="GO:0070006">
    <property type="term" value="F:metalloaminopeptidase activity"/>
    <property type="evidence" value="ECO:0007669"/>
    <property type="project" value="InterPro"/>
</dbReference>
<dbReference type="InterPro" id="IPR050422">
    <property type="entry name" value="X-Pro_aminopeptidase_P"/>
</dbReference>
<feature type="domain" description="Creatinase N-terminal" evidence="5">
    <location>
        <begin position="5"/>
        <end position="132"/>
    </location>
</feature>
<evidence type="ECO:0000256" key="2">
    <source>
        <dbReference type="ARBA" id="ARBA00022723"/>
    </source>
</evidence>
<dbReference type="RefSeq" id="WP_206050561.1">
    <property type="nucleotide sequence ID" value="NZ_QGGI01000009.1"/>
</dbReference>
<dbReference type="InterPro" id="IPR033740">
    <property type="entry name" value="Pept_M24B"/>
</dbReference>
<dbReference type="InterPro" id="IPR000587">
    <property type="entry name" value="Creatinase_N"/>
</dbReference>
<reference evidence="7 8" key="1">
    <citation type="submission" date="2018-05" db="EMBL/GenBank/DDBJ databases">
        <title>Genomic Encyclopedia of Type Strains, Phase IV (KMG-IV): sequencing the most valuable type-strain genomes for metagenomic binning, comparative biology and taxonomic classification.</title>
        <authorList>
            <person name="Goeker M."/>
        </authorList>
    </citation>
    <scope>NUCLEOTIDE SEQUENCE [LARGE SCALE GENOMIC DNA]</scope>
    <source>
        <strain evidence="7 8">DSM 24906</strain>
    </source>
</reference>
<evidence type="ECO:0000256" key="3">
    <source>
        <dbReference type="ARBA" id="ARBA00022801"/>
    </source>
</evidence>
<dbReference type="SUPFAM" id="SSF55920">
    <property type="entry name" value="Creatinase/aminopeptidase"/>
    <property type="match status" value="1"/>
</dbReference>
<dbReference type="Pfam" id="PF00557">
    <property type="entry name" value="Peptidase_M24"/>
    <property type="match status" value="1"/>
</dbReference>
<dbReference type="InterPro" id="IPR036005">
    <property type="entry name" value="Creatinase/aminopeptidase-like"/>
</dbReference>
<keyword evidence="7" id="KW-0031">Aminopeptidase</keyword>
<dbReference type="PANTHER" id="PTHR43763:SF6">
    <property type="entry name" value="XAA-PRO AMINOPEPTIDASE 1"/>
    <property type="match status" value="1"/>
</dbReference>